<reference evidence="4 5" key="1">
    <citation type="submission" date="2016-02" db="EMBL/GenBank/DDBJ databases">
        <authorList>
            <consortium name="Pathogen Informatics"/>
        </authorList>
    </citation>
    <scope>NUCLEOTIDE SEQUENCE [LARGE SCALE GENOMIC DNA]</scope>
    <source>
        <strain evidence="4 5">RC20</strain>
    </source>
</reference>
<gene>
    <name evidence="4" type="primary">yfkO_1</name>
    <name evidence="4" type="ORF">ERS672216_00227</name>
</gene>
<dbReference type="Pfam" id="PF00881">
    <property type="entry name" value="Nitroreductase"/>
    <property type="match status" value="1"/>
</dbReference>
<organism evidence="4 5">
    <name type="scientific">Campylobacter geochelonis</name>
    <dbReference type="NCBI Taxonomy" id="1780362"/>
    <lineage>
        <taxon>Bacteria</taxon>
        <taxon>Pseudomonadati</taxon>
        <taxon>Campylobacterota</taxon>
        <taxon>Epsilonproteobacteria</taxon>
        <taxon>Campylobacterales</taxon>
        <taxon>Campylobacteraceae</taxon>
        <taxon>Campylobacter</taxon>
    </lineage>
</organism>
<dbReference type="GO" id="GO:0016491">
    <property type="term" value="F:oxidoreductase activity"/>
    <property type="evidence" value="ECO:0007669"/>
    <property type="project" value="UniProtKB-KW"/>
</dbReference>
<dbReference type="InterPro" id="IPR000415">
    <property type="entry name" value="Nitroreductase-like"/>
</dbReference>
<evidence type="ECO:0000313" key="4">
    <source>
        <dbReference type="EMBL" id="CZE46164.1"/>
    </source>
</evidence>
<dbReference type="EMBL" id="FIZP01000001">
    <property type="protein sequence ID" value="CZE46164.1"/>
    <property type="molecule type" value="Genomic_DNA"/>
</dbReference>
<dbReference type="EC" id="1.-.-.-" evidence="4"/>
<evidence type="ECO:0000259" key="3">
    <source>
        <dbReference type="Pfam" id="PF00881"/>
    </source>
</evidence>
<evidence type="ECO:0000313" key="5">
    <source>
        <dbReference type="Proteomes" id="UP000069632"/>
    </source>
</evidence>
<dbReference type="SUPFAM" id="SSF55469">
    <property type="entry name" value="FMN-dependent nitroreductase-like"/>
    <property type="match status" value="1"/>
</dbReference>
<dbReference type="PANTHER" id="PTHR43673">
    <property type="entry name" value="NAD(P)H NITROREDUCTASE YDGI-RELATED"/>
    <property type="match status" value="1"/>
</dbReference>
<keyword evidence="2 4" id="KW-0560">Oxidoreductase</keyword>
<dbReference type="Gene3D" id="3.40.109.10">
    <property type="entry name" value="NADH Oxidase"/>
    <property type="match status" value="1"/>
</dbReference>
<accession>A0A128EAZ9</accession>
<evidence type="ECO:0000256" key="1">
    <source>
        <dbReference type="ARBA" id="ARBA00007118"/>
    </source>
</evidence>
<dbReference type="Proteomes" id="UP000069632">
    <property type="component" value="Unassembled WGS sequence"/>
</dbReference>
<evidence type="ECO:0000256" key="2">
    <source>
        <dbReference type="ARBA" id="ARBA00023002"/>
    </source>
</evidence>
<sequence length="218" mass="24893">MGTEKIDEILRNKGEKMQSMKEIMQNRYSCRNFKDEKIADEVVREIINLTRLTPSSQALEPWKFVVVSGELLKELGSICNNQPQVSGCSHAVIILARTDLQSKDEYLTRIITSKKKDEQKTQKYIKNVALKTDLLSQAELKQYASLQCYMALANLVNIAESFDVKSCIIGAFDYEKLVKFVNLKEQFKPCIVVALGLSDDVPTPKIRQSLEDILVWKR</sequence>
<proteinExistence type="inferred from homology"/>
<feature type="domain" description="Nitroreductase" evidence="3">
    <location>
        <begin position="25"/>
        <end position="196"/>
    </location>
</feature>
<protein>
    <submittedName>
        <fullName evidence="4">Nitroreductase</fullName>
        <ecNumber evidence="4">1.-.-.-</ecNumber>
    </submittedName>
</protein>
<name>A0A128EAZ9_9BACT</name>
<keyword evidence="5" id="KW-1185">Reference proteome</keyword>
<comment type="similarity">
    <text evidence="1">Belongs to the nitroreductase family.</text>
</comment>
<dbReference type="AlphaFoldDB" id="A0A128EAZ9"/>
<dbReference type="PANTHER" id="PTHR43673:SF10">
    <property type="entry name" value="NADH DEHYDROGENASE_NAD(P)H NITROREDUCTASE XCC3605-RELATED"/>
    <property type="match status" value="1"/>
</dbReference>
<dbReference type="InterPro" id="IPR029479">
    <property type="entry name" value="Nitroreductase"/>
</dbReference>